<feature type="region of interest" description="Disordered" evidence="1">
    <location>
        <begin position="35"/>
        <end position="81"/>
    </location>
</feature>
<accession>A0A7R8WM94</accession>
<name>A0A7R8WM94_9CRUS</name>
<gene>
    <name evidence="2" type="ORF">CTOB1V02_LOCUS12193</name>
</gene>
<dbReference type="EMBL" id="OB668489">
    <property type="protein sequence ID" value="CAD7234377.1"/>
    <property type="molecule type" value="Genomic_DNA"/>
</dbReference>
<reference evidence="2" key="1">
    <citation type="submission" date="2020-11" db="EMBL/GenBank/DDBJ databases">
        <authorList>
            <person name="Tran Van P."/>
        </authorList>
    </citation>
    <scope>NUCLEOTIDE SEQUENCE</scope>
</reference>
<dbReference type="AlphaFoldDB" id="A0A7R8WM94"/>
<feature type="compositionally biased region" description="Basic and acidic residues" evidence="1">
    <location>
        <begin position="70"/>
        <end position="81"/>
    </location>
</feature>
<organism evidence="2">
    <name type="scientific">Cyprideis torosa</name>
    <dbReference type="NCBI Taxonomy" id="163714"/>
    <lineage>
        <taxon>Eukaryota</taxon>
        <taxon>Metazoa</taxon>
        <taxon>Ecdysozoa</taxon>
        <taxon>Arthropoda</taxon>
        <taxon>Crustacea</taxon>
        <taxon>Oligostraca</taxon>
        <taxon>Ostracoda</taxon>
        <taxon>Podocopa</taxon>
        <taxon>Podocopida</taxon>
        <taxon>Cytherocopina</taxon>
        <taxon>Cytheroidea</taxon>
        <taxon>Cytherideidae</taxon>
        <taxon>Cyprideis</taxon>
    </lineage>
</organism>
<evidence type="ECO:0000313" key="2">
    <source>
        <dbReference type="EMBL" id="CAD7234377.1"/>
    </source>
</evidence>
<protein>
    <submittedName>
        <fullName evidence="2">Uncharacterized protein</fullName>
    </submittedName>
</protein>
<proteinExistence type="predicted"/>
<sequence>MDPMLMAVNRPYQKVRIGPPEPPGPDDRGVVNIIPNATRSPKPHPKEPFAHQNYPRKLPFIPRQEQSSTKLRDFHQKEIFQ</sequence>
<evidence type="ECO:0000256" key="1">
    <source>
        <dbReference type="SAM" id="MobiDB-lite"/>
    </source>
</evidence>